<name>A0A1F4RXF9_UNCSA</name>
<organism evidence="1 2">
    <name type="scientific">candidate division WOR-1 bacterium RIFOXYB2_FULL_36_35</name>
    <dbReference type="NCBI Taxonomy" id="1802578"/>
    <lineage>
        <taxon>Bacteria</taxon>
        <taxon>Bacillati</taxon>
        <taxon>Saganbacteria</taxon>
    </lineage>
</organism>
<dbReference type="AlphaFoldDB" id="A0A1F4RXF9"/>
<dbReference type="EMBL" id="MEUA01000064">
    <property type="protein sequence ID" value="OGC12854.1"/>
    <property type="molecule type" value="Genomic_DNA"/>
</dbReference>
<protein>
    <recommendedName>
        <fullName evidence="3">Polymerase/histidinol phosphatase N-terminal domain-containing protein</fullName>
    </recommendedName>
</protein>
<dbReference type="Gene3D" id="3.20.20.140">
    <property type="entry name" value="Metal-dependent hydrolases"/>
    <property type="match status" value="1"/>
</dbReference>
<dbReference type="SUPFAM" id="SSF89550">
    <property type="entry name" value="PHP domain-like"/>
    <property type="match status" value="1"/>
</dbReference>
<dbReference type="PROSITE" id="PS51257">
    <property type="entry name" value="PROKAR_LIPOPROTEIN"/>
    <property type="match status" value="1"/>
</dbReference>
<evidence type="ECO:0000313" key="2">
    <source>
        <dbReference type="Proteomes" id="UP000177905"/>
    </source>
</evidence>
<dbReference type="Proteomes" id="UP000177905">
    <property type="component" value="Unassembled WGS sequence"/>
</dbReference>
<comment type="caution">
    <text evidence="1">The sequence shown here is derived from an EMBL/GenBank/DDBJ whole genome shotgun (WGS) entry which is preliminary data.</text>
</comment>
<accession>A0A1F4RXF9</accession>
<evidence type="ECO:0000313" key="1">
    <source>
        <dbReference type="EMBL" id="OGC12854.1"/>
    </source>
</evidence>
<proteinExistence type="predicted"/>
<dbReference type="InterPro" id="IPR022028">
    <property type="entry name" value="DUF3604"/>
</dbReference>
<sequence length="465" mass="51573">MKLNKIQFFLFVVLISFSFLLYGCGKTDTTASLENSQNFISSATETCNIYNIYYGDIHSHTAYSNDAYIIQKLILGINPIGPYGAIQNAISNGLDFVAITDHAEQLDVKNNLYGRCNNEWIDTQLQVNATNGEKIVTFIGWEYTKTAAVKDGSGKLVDVPGAGHKCVIFKDANVPPSPFGATDTNGPNDLWNYLKGYDCITIPHHSARGEAPEAGASWDEYDMSTDWNYIPANPRIQPLVEIFSVHGSSDYSGCEDAVPGFRDERSVESALMKWFDTQNPAYKLGIVGSTDNHISQPGSCIEEIKDAVLPQEGDYTGGLIAVLAKEKNRDSIFEAMRAKRTYATSGPRINLFFTAKIKGEEKEYVMGETIKLDKKGIVELTIKAGPGKENNSKIEKIVITKATKSGVDRNTVIEGDRGNIQFTVNEPTYFRVTAYQSPTRRWDATNGTWVITNERAWSSPIWIEL</sequence>
<evidence type="ECO:0008006" key="3">
    <source>
        <dbReference type="Google" id="ProtNLM"/>
    </source>
</evidence>
<dbReference type="Pfam" id="PF12228">
    <property type="entry name" value="DUF3604"/>
    <property type="match status" value="3"/>
</dbReference>
<reference evidence="1 2" key="1">
    <citation type="journal article" date="2016" name="Nat. Commun.">
        <title>Thousands of microbial genomes shed light on interconnected biogeochemical processes in an aquifer system.</title>
        <authorList>
            <person name="Anantharaman K."/>
            <person name="Brown C.T."/>
            <person name="Hug L.A."/>
            <person name="Sharon I."/>
            <person name="Castelle C.J."/>
            <person name="Probst A.J."/>
            <person name="Thomas B.C."/>
            <person name="Singh A."/>
            <person name="Wilkins M.J."/>
            <person name="Karaoz U."/>
            <person name="Brodie E.L."/>
            <person name="Williams K.H."/>
            <person name="Hubbard S.S."/>
            <person name="Banfield J.F."/>
        </authorList>
    </citation>
    <scope>NUCLEOTIDE SEQUENCE [LARGE SCALE GENOMIC DNA]</scope>
</reference>
<gene>
    <name evidence="1" type="ORF">A2290_02695</name>
</gene>
<dbReference type="InterPro" id="IPR016195">
    <property type="entry name" value="Pol/histidinol_Pase-like"/>
</dbReference>